<comment type="caution">
    <text evidence="3">The sequence shown here is derived from an EMBL/GenBank/DDBJ whole genome shotgun (WGS) entry which is preliminary data.</text>
</comment>
<dbReference type="GO" id="GO:0003677">
    <property type="term" value="F:DNA binding"/>
    <property type="evidence" value="ECO:0007669"/>
    <property type="project" value="InterPro"/>
</dbReference>
<protein>
    <recommendedName>
        <fullName evidence="2">Restriction endonuclease type IV Mrr domain-containing protein</fullName>
    </recommendedName>
</protein>
<dbReference type="GO" id="GO:0004519">
    <property type="term" value="F:endonuclease activity"/>
    <property type="evidence" value="ECO:0007669"/>
    <property type="project" value="InterPro"/>
</dbReference>
<feature type="transmembrane region" description="Helical" evidence="1">
    <location>
        <begin position="6"/>
        <end position="22"/>
    </location>
</feature>
<dbReference type="GO" id="GO:0009307">
    <property type="term" value="P:DNA restriction-modification system"/>
    <property type="evidence" value="ECO:0007669"/>
    <property type="project" value="InterPro"/>
</dbReference>
<name>A0A841MKU4_9BACT</name>
<dbReference type="AlphaFoldDB" id="A0A841MKU4"/>
<keyword evidence="1" id="KW-1133">Transmembrane helix</keyword>
<keyword evidence="4" id="KW-1185">Reference proteome</keyword>
<keyword evidence="1" id="KW-0472">Membrane</keyword>
<dbReference type="Proteomes" id="UP000588604">
    <property type="component" value="Unassembled WGS sequence"/>
</dbReference>
<gene>
    <name evidence="3" type="ORF">FHS59_001637</name>
</gene>
<proteinExistence type="predicted"/>
<feature type="transmembrane region" description="Helical" evidence="1">
    <location>
        <begin position="173"/>
        <end position="193"/>
    </location>
</feature>
<dbReference type="EMBL" id="JACIJO010000002">
    <property type="protein sequence ID" value="MBB6326009.1"/>
    <property type="molecule type" value="Genomic_DNA"/>
</dbReference>
<dbReference type="InterPro" id="IPR007560">
    <property type="entry name" value="Restrct_endonuc_IV_Mrr"/>
</dbReference>
<feature type="transmembrane region" description="Helical" evidence="1">
    <location>
        <begin position="139"/>
        <end position="161"/>
    </location>
</feature>
<evidence type="ECO:0000259" key="2">
    <source>
        <dbReference type="Pfam" id="PF04471"/>
    </source>
</evidence>
<dbReference type="RefSeq" id="WP_184494643.1">
    <property type="nucleotide sequence ID" value="NZ_JACIJO010000002.1"/>
</dbReference>
<feature type="domain" description="Restriction endonuclease type IV Mrr" evidence="2">
    <location>
        <begin position="215"/>
        <end position="319"/>
    </location>
</feature>
<evidence type="ECO:0000313" key="4">
    <source>
        <dbReference type="Proteomes" id="UP000588604"/>
    </source>
</evidence>
<reference evidence="3 4" key="1">
    <citation type="submission" date="2020-08" db="EMBL/GenBank/DDBJ databases">
        <title>Genomic Encyclopedia of Type Strains, Phase IV (KMG-IV): sequencing the most valuable type-strain genomes for metagenomic binning, comparative biology and taxonomic classification.</title>
        <authorList>
            <person name="Goeker M."/>
        </authorList>
    </citation>
    <scope>NUCLEOTIDE SEQUENCE [LARGE SCALE GENOMIC DNA]</scope>
    <source>
        <strain evidence="3 4">DSM 102044</strain>
    </source>
</reference>
<accession>A0A841MKU4</accession>
<dbReference type="InterPro" id="IPR011335">
    <property type="entry name" value="Restrct_endonuc-II-like"/>
</dbReference>
<sequence length="322" mass="37568">MEQYLQTAIGIFVSVFLFILGYRQTIGARKERVKTCNEKLIETILRRIILEKYNPKKDDVKRLIEGKARDYKVKQKDLLSEDQILNTIYTRIFENDLISQEQRDENIERLSALFVVEKKQINQDLDISFLNNKDRTRKFINTITILLAFISTTVGVLVVSFDSVFSVDKIFDSNILVTVLGSIAAIITVYTFLRVKDYQESSEEVDLPKNPYRDHVKFEREVVLQLKKLNIETIIPNSKDVGFDLIAIINGEKVAVEIKYWRLRPPFVFLRQVLNRLKSSMDKERITRGLVVTNDKFGLDEKLKIEDNIDIIDIKELKTLKK</sequence>
<evidence type="ECO:0000256" key="1">
    <source>
        <dbReference type="SAM" id="Phobius"/>
    </source>
</evidence>
<dbReference type="Pfam" id="PF04471">
    <property type="entry name" value="Mrr_cat"/>
    <property type="match status" value="1"/>
</dbReference>
<dbReference type="SUPFAM" id="SSF52980">
    <property type="entry name" value="Restriction endonuclease-like"/>
    <property type="match status" value="1"/>
</dbReference>
<evidence type="ECO:0000313" key="3">
    <source>
        <dbReference type="EMBL" id="MBB6326009.1"/>
    </source>
</evidence>
<keyword evidence="1" id="KW-0812">Transmembrane</keyword>
<organism evidence="3 4">
    <name type="scientific">Algoriphagus iocasae</name>
    <dbReference type="NCBI Taxonomy" id="1836499"/>
    <lineage>
        <taxon>Bacteria</taxon>
        <taxon>Pseudomonadati</taxon>
        <taxon>Bacteroidota</taxon>
        <taxon>Cytophagia</taxon>
        <taxon>Cytophagales</taxon>
        <taxon>Cyclobacteriaceae</taxon>
        <taxon>Algoriphagus</taxon>
    </lineage>
</organism>